<evidence type="ECO:0000313" key="4">
    <source>
        <dbReference type="Proteomes" id="UP000680839"/>
    </source>
</evidence>
<dbReference type="InterPro" id="IPR011051">
    <property type="entry name" value="RmlC_Cupin_sf"/>
</dbReference>
<dbReference type="InterPro" id="IPR010982">
    <property type="entry name" value="Lambda_DNA-bd_dom_sf"/>
</dbReference>
<reference evidence="3" key="1">
    <citation type="submission" date="2021-06" db="EMBL/GenBank/DDBJ databases">
        <title>Bradyrhizobium sp. S2-20-1 Genome sequencing.</title>
        <authorList>
            <person name="Jin L."/>
        </authorList>
    </citation>
    <scope>NUCLEOTIDE SEQUENCE</scope>
    <source>
        <strain evidence="3">S2-20-1</strain>
    </source>
</reference>
<dbReference type="PROSITE" id="PS50943">
    <property type="entry name" value="HTH_CROC1"/>
    <property type="match status" value="1"/>
</dbReference>
<dbReference type="GO" id="GO:0003677">
    <property type="term" value="F:DNA binding"/>
    <property type="evidence" value="ECO:0007669"/>
    <property type="project" value="UniProtKB-KW"/>
</dbReference>
<proteinExistence type="predicted"/>
<dbReference type="RefSeq" id="WP_215622684.1">
    <property type="nucleotide sequence ID" value="NZ_CP076134.1"/>
</dbReference>
<dbReference type="CDD" id="cd02209">
    <property type="entry name" value="cupin_XRE_C"/>
    <property type="match status" value="1"/>
</dbReference>
<sequence>MSIIGDDTGTRIARRLRLERDARGWSLADLAERSGVSKATISKIEREELSPTAVILVRLASAFDLTLAGLLVRAEGEGVQPLLSRAADQPVWHDPATGYSRKQVFARPDHPVEVIQVEMPAGKKVVLPASSYARIRQAVWVQSGQLVIIENGERNVLATGDCLGFGAPAETTFANETKSPCTYLVVLARS</sequence>
<dbReference type="Pfam" id="PF01381">
    <property type="entry name" value="HTH_3"/>
    <property type="match status" value="1"/>
</dbReference>
<dbReference type="Proteomes" id="UP000680839">
    <property type="component" value="Chromosome"/>
</dbReference>
<dbReference type="PANTHER" id="PTHR46797">
    <property type="entry name" value="HTH-TYPE TRANSCRIPTIONAL REGULATOR"/>
    <property type="match status" value="1"/>
</dbReference>
<dbReference type="Gene3D" id="1.10.260.40">
    <property type="entry name" value="lambda repressor-like DNA-binding domains"/>
    <property type="match status" value="1"/>
</dbReference>
<name>A0A975NFR0_9BRAD</name>
<dbReference type="PANTHER" id="PTHR46797:SF10">
    <property type="entry name" value="BLR1115 PROTEIN"/>
    <property type="match status" value="1"/>
</dbReference>
<dbReference type="InterPro" id="IPR001387">
    <property type="entry name" value="Cro/C1-type_HTH"/>
</dbReference>
<dbReference type="InterPro" id="IPR050807">
    <property type="entry name" value="TransReg_Diox_bact_type"/>
</dbReference>
<dbReference type="SUPFAM" id="SSF47413">
    <property type="entry name" value="lambda repressor-like DNA-binding domains"/>
    <property type="match status" value="1"/>
</dbReference>
<organism evidence="3 4">
    <name type="scientific">Bradyrhizobium sediminis</name>
    <dbReference type="NCBI Taxonomy" id="2840469"/>
    <lineage>
        <taxon>Bacteria</taxon>
        <taxon>Pseudomonadati</taxon>
        <taxon>Pseudomonadota</taxon>
        <taxon>Alphaproteobacteria</taxon>
        <taxon>Hyphomicrobiales</taxon>
        <taxon>Nitrobacteraceae</taxon>
        <taxon>Bradyrhizobium</taxon>
    </lineage>
</organism>
<dbReference type="AlphaFoldDB" id="A0A975NFR0"/>
<evidence type="ECO:0000256" key="1">
    <source>
        <dbReference type="ARBA" id="ARBA00023125"/>
    </source>
</evidence>
<evidence type="ECO:0000313" key="3">
    <source>
        <dbReference type="EMBL" id="QWG14030.1"/>
    </source>
</evidence>
<protein>
    <submittedName>
        <fullName evidence="3">XRE family transcriptional regulator</fullName>
    </submittedName>
</protein>
<accession>A0A975NFR0</accession>
<dbReference type="CDD" id="cd00093">
    <property type="entry name" value="HTH_XRE"/>
    <property type="match status" value="1"/>
</dbReference>
<evidence type="ECO:0000259" key="2">
    <source>
        <dbReference type="PROSITE" id="PS50943"/>
    </source>
</evidence>
<dbReference type="GO" id="GO:0003700">
    <property type="term" value="F:DNA-binding transcription factor activity"/>
    <property type="evidence" value="ECO:0007669"/>
    <property type="project" value="TreeGrafter"/>
</dbReference>
<keyword evidence="1" id="KW-0238">DNA-binding</keyword>
<dbReference type="GO" id="GO:0005829">
    <property type="term" value="C:cytosol"/>
    <property type="evidence" value="ECO:0007669"/>
    <property type="project" value="TreeGrafter"/>
</dbReference>
<gene>
    <name evidence="3" type="ORF">KMZ29_04825</name>
</gene>
<dbReference type="EMBL" id="CP076134">
    <property type="protein sequence ID" value="QWG14030.1"/>
    <property type="molecule type" value="Genomic_DNA"/>
</dbReference>
<feature type="domain" description="HTH cro/C1-type" evidence="2">
    <location>
        <begin position="16"/>
        <end position="70"/>
    </location>
</feature>
<dbReference type="InterPro" id="IPR014710">
    <property type="entry name" value="RmlC-like_jellyroll"/>
</dbReference>
<dbReference type="SUPFAM" id="SSF51182">
    <property type="entry name" value="RmlC-like cupins"/>
    <property type="match status" value="1"/>
</dbReference>
<dbReference type="Gene3D" id="2.60.120.10">
    <property type="entry name" value="Jelly Rolls"/>
    <property type="match status" value="1"/>
</dbReference>
<dbReference type="SMART" id="SM00530">
    <property type="entry name" value="HTH_XRE"/>
    <property type="match status" value="1"/>
</dbReference>